<keyword evidence="3 7" id="KW-0812">Transmembrane</keyword>
<accession>D4JWC6</accession>
<evidence type="ECO:0000313" key="9">
    <source>
        <dbReference type="EMBL" id="CBK97395.1"/>
    </source>
</evidence>
<keyword evidence="6" id="KW-0813">Transport</keyword>
<dbReference type="PATRIC" id="fig|657319.3.peg.194"/>
<evidence type="ECO:0000256" key="5">
    <source>
        <dbReference type="ARBA" id="ARBA00023136"/>
    </source>
</evidence>
<name>D4JWC6_9FIRM</name>
<reference evidence="9 10" key="2">
    <citation type="submission" date="2010-03" db="EMBL/GenBank/DDBJ databases">
        <authorList>
            <person name="Pajon A."/>
        </authorList>
    </citation>
    <scope>NUCLEOTIDE SEQUENCE [LARGE SCALE GENOMIC DNA]</scope>
    <source>
        <strain evidence="9 10">70/3</strain>
    </source>
</reference>
<feature type="transmembrane region" description="Helical" evidence="7">
    <location>
        <begin position="20"/>
        <end position="43"/>
    </location>
</feature>
<gene>
    <name evidence="9" type="ORF">EUS_24240</name>
</gene>
<keyword evidence="6" id="KW-0653">Protein transport</keyword>
<reference evidence="9 10" key="1">
    <citation type="submission" date="2010-03" db="EMBL/GenBank/DDBJ databases">
        <title>The genome sequence of Eubacterium siraeum 70/3.</title>
        <authorList>
            <consortium name="metaHIT consortium -- http://www.metahit.eu/"/>
            <person name="Pajon A."/>
            <person name="Turner K."/>
            <person name="Parkhill J."/>
            <person name="Duncan S."/>
            <person name="Flint H."/>
        </authorList>
    </citation>
    <scope>NUCLEOTIDE SEQUENCE [LARGE SCALE GENOMIC DNA]</scope>
    <source>
        <strain evidence="9 10">70/3</strain>
    </source>
</reference>
<dbReference type="InterPro" id="IPR002898">
    <property type="entry name" value="MotA_ExbB_proton_chnl"/>
</dbReference>
<dbReference type="Pfam" id="PF01618">
    <property type="entry name" value="MotA_ExbB"/>
    <property type="match status" value="1"/>
</dbReference>
<evidence type="ECO:0000256" key="7">
    <source>
        <dbReference type="SAM" id="Phobius"/>
    </source>
</evidence>
<dbReference type="AlphaFoldDB" id="D4JWC6"/>
<evidence type="ECO:0000259" key="8">
    <source>
        <dbReference type="Pfam" id="PF01618"/>
    </source>
</evidence>
<comment type="subcellular location">
    <subcellularLocation>
        <location evidence="1">Cell membrane</location>
        <topology evidence="1">Multi-pass membrane protein</topology>
    </subcellularLocation>
    <subcellularLocation>
        <location evidence="6">Membrane</location>
        <topology evidence="6">Multi-pass membrane protein</topology>
    </subcellularLocation>
</comment>
<evidence type="ECO:0000313" key="10">
    <source>
        <dbReference type="Proteomes" id="UP000008803"/>
    </source>
</evidence>
<dbReference type="KEGG" id="esu:EUS_24240"/>
<organism evidence="9 10">
    <name type="scientific">[Eubacterium] siraeum 70/3</name>
    <dbReference type="NCBI Taxonomy" id="657319"/>
    <lineage>
        <taxon>Bacteria</taxon>
        <taxon>Bacillati</taxon>
        <taxon>Bacillota</taxon>
        <taxon>Clostridia</taxon>
        <taxon>Eubacteriales</taxon>
        <taxon>Oscillospiraceae</taxon>
        <taxon>Oscillospiraceae incertae sedis</taxon>
    </lineage>
</organism>
<comment type="similarity">
    <text evidence="6">Belongs to the exbB/tolQ family.</text>
</comment>
<dbReference type="BioCyc" id="ESIR657319:G136K-2055-MONOMER"/>
<protein>
    <submittedName>
        <fullName evidence="9">MotA/TolQ/ExbB proton channel family</fullName>
    </submittedName>
</protein>
<dbReference type="Proteomes" id="UP000008803">
    <property type="component" value="Chromosome"/>
</dbReference>
<evidence type="ECO:0000256" key="4">
    <source>
        <dbReference type="ARBA" id="ARBA00022989"/>
    </source>
</evidence>
<dbReference type="EMBL" id="FP929044">
    <property type="protein sequence ID" value="CBK97395.1"/>
    <property type="molecule type" value="Genomic_DNA"/>
</dbReference>
<keyword evidence="2" id="KW-1003">Cell membrane</keyword>
<evidence type="ECO:0000256" key="6">
    <source>
        <dbReference type="RuleBase" id="RU004057"/>
    </source>
</evidence>
<keyword evidence="5 7" id="KW-0472">Membrane</keyword>
<evidence type="ECO:0000256" key="1">
    <source>
        <dbReference type="ARBA" id="ARBA00004651"/>
    </source>
</evidence>
<feature type="transmembrane region" description="Helical" evidence="7">
    <location>
        <begin position="103"/>
        <end position="122"/>
    </location>
</feature>
<dbReference type="GO" id="GO:0005886">
    <property type="term" value="C:plasma membrane"/>
    <property type="evidence" value="ECO:0007669"/>
    <property type="project" value="UniProtKB-SubCell"/>
</dbReference>
<evidence type="ECO:0000256" key="3">
    <source>
        <dbReference type="ARBA" id="ARBA00022692"/>
    </source>
</evidence>
<sequence>MAMGALTDALKNFGPFVSPLIFALFPVCLTLLIISVVWSRKILKSMSVNNEIDYKNTSFNWINFCYSAFIALVSIFPLLGMLGTVLALLSLDITGGATQELKANFFLALDTTAWGLVFSIFFKVLNSVFQTTVESAIEKIDILVKSHYTKKGSSRK</sequence>
<proteinExistence type="inferred from homology"/>
<keyword evidence="4 7" id="KW-1133">Transmembrane helix</keyword>
<feature type="transmembrane region" description="Helical" evidence="7">
    <location>
        <begin position="64"/>
        <end position="91"/>
    </location>
</feature>
<dbReference type="GO" id="GO:0015031">
    <property type="term" value="P:protein transport"/>
    <property type="evidence" value="ECO:0007669"/>
    <property type="project" value="UniProtKB-KW"/>
</dbReference>
<evidence type="ECO:0000256" key="2">
    <source>
        <dbReference type="ARBA" id="ARBA00022475"/>
    </source>
</evidence>
<feature type="domain" description="MotA/TolQ/ExbB proton channel" evidence="8">
    <location>
        <begin position="68"/>
        <end position="140"/>
    </location>
</feature>
<dbReference type="HOGENOM" id="CLU_1701607_0_0_9"/>